<dbReference type="PANTHER" id="PTHR40465">
    <property type="entry name" value="CHROMOSOME 1, WHOLE GENOME SHOTGUN SEQUENCE"/>
    <property type="match status" value="1"/>
</dbReference>
<dbReference type="PANTHER" id="PTHR40465:SF1">
    <property type="entry name" value="DUF6534 DOMAIN-CONTAINING PROTEIN"/>
    <property type="match status" value="1"/>
</dbReference>
<dbReference type="Proteomes" id="UP000054988">
    <property type="component" value="Unassembled WGS sequence"/>
</dbReference>
<feature type="transmembrane region" description="Helical" evidence="1">
    <location>
        <begin position="279"/>
        <end position="302"/>
    </location>
</feature>
<feature type="transmembrane region" description="Helical" evidence="1">
    <location>
        <begin position="237"/>
        <end position="259"/>
    </location>
</feature>
<keyword evidence="1" id="KW-0812">Transmembrane</keyword>
<evidence type="ECO:0000256" key="1">
    <source>
        <dbReference type="SAM" id="Phobius"/>
    </source>
</evidence>
<dbReference type="InterPro" id="IPR045339">
    <property type="entry name" value="DUF6534"/>
</dbReference>
<evidence type="ECO:0000313" key="3">
    <source>
        <dbReference type="EMBL" id="KTB30380.1"/>
    </source>
</evidence>
<protein>
    <recommendedName>
        <fullName evidence="2">DUF6534 domain-containing protein</fullName>
    </recommendedName>
</protein>
<dbReference type="AlphaFoldDB" id="A0A0W0F250"/>
<dbReference type="EMBL" id="LATX01002387">
    <property type="protein sequence ID" value="KTB30380.1"/>
    <property type="molecule type" value="Genomic_DNA"/>
</dbReference>
<sequence length="438" mass="48819">MHLFYAARMYNVGDRRDRRIPPIVCILKVLQIGVWSEFLFSRWLKNQKNFIYFSIFEVVGNLYSNLFILNLRKIHAKALLPVSVEPSHLSFAMTGNLSSGIGSTHPVEVRFPEPPIQSSQSWSAKCAYTGLHAYKRGTTSETTTTDLCFEEFYSVRTLRPILAQDFTVVLRALETVHEILATHAIYHHLILNFGNPFALLIASWSAVATIPLTTLIEAIVHSFYAGRIYQLSRKRDWWTPAVVCILKTVQIALSIIITIDVFNIKSYIDIANNKRVTAMDISCFLCSLVGDILCAGTLSYYLHTSRSGINSTDSLINKLIIHTVNNGAVTSMAGICLFVFIVPKPKSLIYFAIFQVLSNLYANSLLSTLNSRRPHAEAPLSVVADSSNHSFGKLRPLNGSISTTATDHPVRIPEPLSDVYISGRNAESSWLKMGSGRG</sequence>
<feature type="domain" description="DUF6534" evidence="2">
    <location>
        <begin position="287"/>
        <end position="373"/>
    </location>
</feature>
<proteinExistence type="predicted"/>
<gene>
    <name evidence="3" type="ORF">WG66_17036</name>
</gene>
<dbReference type="eggNOG" id="ENOG502SHPB">
    <property type="taxonomic scope" value="Eukaryota"/>
</dbReference>
<reference evidence="3 4" key="1">
    <citation type="submission" date="2015-12" db="EMBL/GenBank/DDBJ databases">
        <title>Draft genome sequence of Moniliophthora roreri, the causal agent of frosty pod rot of cacao.</title>
        <authorList>
            <person name="Aime M.C."/>
            <person name="Diaz-Valderrama J.R."/>
            <person name="Kijpornyongpan T."/>
            <person name="Phillips-Mora W."/>
        </authorList>
    </citation>
    <scope>NUCLEOTIDE SEQUENCE [LARGE SCALE GENOMIC DNA]</scope>
    <source>
        <strain evidence="3 4">MCA 2952</strain>
    </source>
</reference>
<comment type="caution">
    <text evidence="3">The sequence shown here is derived from an EMBL/GenBank/DDBJ whole genome shotgun (WGS) entry which is preliminary data.</text>
</comment>
<feature type="transmembrane region" description="Helical" evidence="1">
    <location>
        <begin position="50"/>
        <end position="69"/>
    </location>
</feature>
<evidence type="ECO:0000259" key="2">
    <source>
        <dbReference type="Pfam" id="PF20152"/>
    </source>
</evidence>
<keyword evidence="1" id="KW-1133">Transmembrane helix</keyword>
<accession>A0A0W0F250</accession>
<name>A0A0W0F250_MONRR</name>
<keyword evidence="1" id="KW-0472">Membrane</keyword>
<organism evidence="3 4">
    <name type="scientific">Moniliophthora roreri</name>
    <name type="common">Frosty pod rot fungus</name>
    <name type="synonym">Monilia roreri</name>
    <dbReference type="NCBI Taxonomy" id="221103"/>
    <lineage>
        <taxon>Eukaryota</taxon>
        <taxon>Fungi</taxon>
        <taxon>Dikarya</taxon>
        <taxon>Basidiomycota</taxon>
        <taxon>Agaricomycotina</taxon>
        <taxon>Agaricomycetes</taxon>
        <taxon>Agaricomycetidae</taxon>
        <taxon>Agaricales</taxon>
        <taxon>Marasmiineae</taxon>
        <taxon>Marasmiaceae</taxon>
        <taxon>Moniliophthora</taxon>
    </lineage>
</organism>
<evidence type="ECO:0000313" key="4">
    <source>
        <dbReference type="Proteomes" id="UP000054988"/>
    </source>
</evidence>
<dbReference type="Pfam" id="PF20152">
    <property type="entry name" value="DUF6534"/>
    <property type="match status" value="1"/>
</dbReference>
<feature type="transmembrane region" description="Helical" evidence="1">
    <location>
        <begin position="20"/>
        <end position="38"/>
    </location>
</feature>
<feature type="transmembrane region" description="Helical" evidence="1">
    <location>
        <begin position="323"/>
        <end position="342"/>
    </location>
</feature>